<evidence type="ECO:0000313" key="14">
    <source>
        <dbReference type="Proteomes" id="UP001186944"/>
    </source>
</evidence>
<comment type="subcellular location">
    <subcellularLocation>
        <location evidence="1">Membrane</location>
        <topology evidence="1">Multi-pass membrane protein</topology>
    </subcellularLocation>
</comment>
<feature type="transmembrane region" description="Helical" evidence="9">
    <location>
        <begin position="1103"/>
        <end position="1136"/>
    </location>
</feature>
<evidence type="ECO:0000256" key="7">
    <source>
        <dbReference type="ARBA" id="ARBA00023303"/>
    </source>
</evidence>
<proteinExistence type="predicted"/>
<protein>
    <submittedName>
        <fullName evidence="13">Uncharacterized protein</fullName>
    </submittedName>
</protein>
<gene>
    <name evidence="13" type="ORF">FSP39_022436</name>
</gene>
<comment type="caution">
    <text evidence="13">The sequence shown here is derived from an EMBL/GenBank/DDBJ whole genome shotgun (WGS) entry which is preliminary data.</text>
</comment>
<keyword evidence="7" id="KW-0407">Ion channel</keyword>
<dbReference type="InterPro" id="IPR005821">
    <property type="entry name" value="Ion_trans_dom"/>
</dbReference>
<dbReference type="InterPro" id="IPR050927">
    <property type="entry name" value="TRPM"/>
</dbReference>
<evidence type="ECO:0000256" key="3">
    <source>
        <dbReference type="ARBA" id="ARBA00022692"/>
    </source>
</evidence>
<dbReference type="Pfam" id="PF18139">
    <property type="entry name" value="LSDAT_euk"/>
    <property type="match status" value="1"/>
</dbReference>
<accession>A0AA88XTV5</accession>
<feature type="transmembrane region" description="Helical" evidence="9">
    <location>
        <begin position="1142"/>
        <end position="1159"/>
    </location>
</feature>
<organism evidence="13 14">
    <name type="scientific">Pinctada imbricata</name>
    <name type="common">Atlantic pearl-oyster</name>
    <name type="synonym">Pinctada martensii</name>
    <dbReference type="NCBI Taxonomy" id="66713"/>
    <lineage>
        <taxon>Eukaryota</taxon>
        <taxon>Metazoa</taxon>
        <taxon>Spiralia</taxon>
        <taxon>Lophotrochozoa</taxon>
        <taxon>Mollusca</taxon>
        <taxon>Bivalvia</taxon>
        <taxon>Autobranchia</taxon>
        <taxon>Pteriomorphia</taxon>
        <taxon>Pterioida</taxon>
        <taxon>Pterioidea</taxon>
        <taxon>Pteriidae</taxon>
        <taxon>Pinctada</taxon>
    </lineage>
</organism>
<feature type="domain" description="TRPM SLOG" evidence="11">
    <location>
        <begin position="60"/>
        <end position="309"/>
    </location>
</feature>
<dbReference type="EMBL" id="VSWD01000010">
    <property type="protein sequence ID" value="KAK3091760.1"/>
    <property type="molecule type" value="Genomic_DNA"/>
</dbReference>
<reference evidence="13" key="1">
    <citation type="submission" date="2019-08" db="EMBL/GenBank/DDBJ databases">
        <title>The improved chromosome-level genome for the pearl oyster Pinctada fucata martensii using PacBio sequencing and Hi-C.</title>
        <authorList>
            <person name="Zheng Z."/>
        </authorList>
    </citation>
    <scope>NUCLEOTIDE SEQUENCE</scope>
    <source>
        <strain evidence="13">ZZ-2019</strain>
        <tissue evidence="13">Adductor muscle</tissue>
    </source>
</reference>
<evidence type="ECO:0000256" key="6">
    <source>
        <dbReference type="ARBA" id="ARBA00023136"/>
    </source>
</evidence>
<evidence type="ECO:0000259" key="10">
    <source>
        <dbReference type="Pfam" id="PF00520"/>
    </source>
</evidence>
<feature type="compositionally biased region" description="Low complexity" evidence="8">
    <location>
        <begin position="8"/>
        <end position="23"/>
    </location>
</feature>
<feature type="region of interest" description="Disordered" evidence="8">
    <location>
        <begin position="1"/>
        <end position="28"/>
    </location>
</feature>
<keyword evidence="5" id="KW-0406">Ion transport</keyword>
<evidence type="ECO:0000256" key="8">
    <source>
        <dbReference type="SAM" id="MobiDB-lite"/>
    </source>
</evidence>
<dbReference type="Proteomes" id="UP001186944">
    <property type="component" value="Unassembled WGS sequence"/>
</dbReference>
<evidence type="ECO:0000256" key="2">
    <source>
        <dbReference type="ARBA" id="ARBA00022448"/>
    </source>
</evidence>
<dbReference type="PANTHER" id="PTHR13800">
    <property type="entry name" value="TRANSIENT RECEPTOR POTENTIAL CATION CHANNEL, SUBFAMILY M, MEMBER 6"/>
    <property type="match status" value="1"/>
</dbReference>
<evidence type="ECO:0000313" key="13">
    <source>
        <dbReference type="EMBL" id="KAK3091760.1"/>
    </source>
</evidence>
<keyword evidence="6 9" id="KW-0472">Membrane</keyword>
<keyword evidence="3 9" id="KW-0812">Transmembrane</keyword>
<name>A0AA88XTV5_PINIB</name>
<dbReference type="InterPro" id="IPR041491">
    <property type="entry name" value="TRPM_SLOG"/>
</dbReference>
<dbReference type="Pfam" id="PF25508">
    <property type="entry name" value="TRPM2"/>
    <property type="match status" value="1"/>
</dbReference>
<evidence type="ECO:0000256" key="4">
    <source>
        <dbReference type="ARBA" id="ARBA00022989"/>
    </source>
</evidence>
<dbReference type="Gene3D" id="3.40.50.450">
    <property type="match status" value="1"/>
</dbReference>
<evidence type="ECO:0000256" key="1">
    <source>
        <dbReference type="ARBA" id="ARBA00004141"/>
    </source>
</evidence>
<feature type="domain" description="TRPM-like" evidence="12">
    <location>
        <begin position="853"/>
        <end position="1027"/>
    </location>
</feature>
<feature type="transmembrane region" description="Helical" evidence="9">
    <location>
        <begin position="1180"/>
        <end position="1198"/>
    </location>
</feature>
<dbReference type="GO" id="GO:0099604">
    <property type="term" value="F:ligand-gated calcium channel activity"/>
    <property type="evidence" value="ECO:0007669"/>
    <property type="project" value="TreeGrafter"/>
</dbReference>
<evidence type="ECO:0000259" key="11">
    <source>
        <dbReference type="Pfam" id="PF18139"/>
    </source>
</evidence>
<keyword evidence="4 9" id="KW-1133">Transmembrane helix</keyword>
<feature type="domain" description="Ion transport" evidence="10">
    <location>
        <begin position="1123"/>
        <end position="1361"/>
    </location>
</feature>
<keyword evidence="2" id="KW-0813">Transport</keyword>
<feature type="transmembrane region" description="Helical" evidence="9">
    <location>
        <begin position="1329"/>
        <end position="1354"/>
    </location>
</feature>
<evidence type="ECO:0000256" key="5">
    <source>
        <dbReference type="ARBA" id="ARBA00023065"/>
    </source>
</evidence>
<dbReference type="InterPro" id="IPR057366">
    <property type="entry name" value="TRPM-like"/>
</dbReference>
<evidence type="ECO:0000256" key="9">
    <source>
        <dbReference type="SAM" id="Phobius"/>
    </source>
</evidence>
<feature type="transmembrane region" description="Helical" evidence="9">
    <location>
        <begin position="1204"/>
        <end position="1223"/>
    </location>
</feature>
<dbReference type="PANTHER" id="PTHR13800:SF12">
    <property type="entry name" value="TRANSIENT RECEPTOR POTENTIAL CATION CHANNEL SUBFAMILY M MEMBER-LIKE 2"/>
    <property type="match status" value="1"/>
</dbReference>
<evidence type="ECO:0000259" key="12">
    <source>
        <dbReference type="Pfam" id="PF25508"/>
    </source>
</evidence>
<feature type="transmembrane region" description="Helical" evidence="9">
    <location>
        <begin position="1243"/>
        <end position="1265"/>
    </location>
</feature>
<sequence length="1425" mass="162902">MKRTYLVSSHQFSSHDSGVSSSHEAPPYNEDWVMDKHSRVVPTNAFGEIEFVGISESKKKYIRVSPDEDIDSILKLMTEKWGLEKPNLLLSVTGGAQNFNLKKKLKDEFKRGLLKLARSAGVWIVTGGTNTGVMKHVGEAVRDYELTCTDTDPLVAIGIATWGCIKNRDDLVRKDKDSGPVQYSLSEHLTGAECYLDPHHTHFILVDDGSQYKFGVEIEFRAKLEKRILEMKTETSDPLSVQIPFIQLVLGGGIGTFSTVKETLDMNVPVVIVEETGRAAEVLTKVYNMHTSSSKKIRKLVTDLLSGEVSRESRMSKLVKTVSKIMQKRHLLTIFSVSAAQEDSVSEIDKAILQALLKSNLNSPQSTEDQVYSQLKLAMTWNRIDIARSEIISKNPAFDPIQLCEIIQLGIQMNRVDFVELLMELGIGPHQFINKSSLLVLYNYKSEFVTFVDIGYLIKELVGDSFFTKYREEAWLQYDSLQLTNDASLTIMSKKRNIHEAVFRMALGRSHNDSSKMFRMALGRRHNDSSKMFRMALGRRHNDSSKMFRMALGRSHNDSSKMFRMALGRNHNDSSKMFRMALGRSHNDSSKMFRMALGRNHNDSSKMFRMALGRNHNDSSKMFRMALGRSHNDSSKMFRMALGRSHNDSSKMFRMALGRSHNDSSKMFRMALGRNHNDSSKMFRMALERSHNDSSKMFRMALGRSHNDSSKMFRMALGRSHNDSSKMFRMTLGRSHNDSSKMFRMTLGRSHNDSSKMFRMALGRSRNDSSKMFRMTLGRSHNDSSKMFRMALGRSHNDSSKMFRMALGRSHNDSSKMFRMALGRSHNDSSKMLRMALGRNHNDSSKMLRMALGRNHNDSSKMFRMALGRSHNDSSKMFRMALGRRHNDSSKMFRMTLGRSHNDSSKMFRMALGRSHNDSNVENPFQHLFLWAVLMNRQDMANMCWKHCKDHIATVLVGHALLEAMVSQTNDLEERNVIRENAKCCVNVTAVDDKKTSDLLMMPQASWDGLTCIDIAVYSDNKRFLSHTACQSLLNNIWMGNLSTANSAILKTIYTLYTKFQIVQTSRMKNKIRTKNFSCPRFRASEKEDPDSKPRSMSKIKKICDFFTAPIVVFTYNLLAYFAFLILHSYVVLFYFEEEASVLEYILMAYVCGMILDELRQITSYTRSNVLSYFSEKWNIVDVTSFVFFIVGIVIRFVGSIEVARIILALNLIIFFCRVLHTFAVHKELGPKLVMIKAMFIDLMYFLIILGVFVVSYCIAGYAILFPNSELSYDGISHIARFGYWKIYGEPSLEMIELVEPDCSFNSTVYEETSMPRCPSPVGQRIVPILMAIYMLFSSVLLINLVIAMFSYTFKKVQDESDQHWHFLRYKVITEYAGRPILPPPFILLNHAYLIVRFIVNKCGRCSCGEGKTCCDCGKDNDQGK</sequence>
<dbReference type="GO" id="GO:0005886">
    <property type="term" value="C:plasma membrane"/>
    <property type="evidence" value="ECO:0007669"/>
    <property type="project" value="TreeGrafter"/>
</dbReference>
<dbReference type="Pfam" id="PF00520">
    <property type="entry name" value="Ion_trans"/>
    <property type="match status" value="1"/>
</dbReference>
<keyword evidence="14" id="KW-1185">Reference proteome</keyword>